<dbReference type="AlphaFoldDB" id="A0AAF0UHI2"/>
<name>A0AAF0UHI2_SOLVR</name>
<accession>A0AAF0UHI2</accession>
<dbReference type="SUPFAM" id="SSF56219">
    <property type="entry name" value="DNase I-like"/>
    <property type="match status" value="1"/>
</dbReference>
<dbReference type="Gene3D" id="3.60.10.10">
    <property type="entry name" value="Endonuclease/exonuclease/phosphatase"/>
    <property type="match status" value="1"/>
</dbReference>
<keyword evidence="2" id="KW-1185">Reference proteome</keyword>
<evidence type="ECO:0000313" key="1">
    <source>
        <dbReference type="EMBL" id="WMV45434.1"/>
    </source>
</evidence>
<reference evidence="1" key="1">
    <citation type="submission" date="2023-08" db="EMBL/GenBank/DDBJ databases">
        <title>A de novo genome assembly of Solanum verrucosum Schlechtendal, a Mexican diploid species geographically isolated from the other diploid A-genome species in potato relatives.</title>
        <authorList>
            <person name="Hosaka K."/>
        </authorList>
    </citation>
    <scope>NUCLEOTIDE SEQUENCE</scope>
    <source>
        <tissue evidence="1">Young leaves</tissue>
    </source>
</reference>
<dbReference type="EMBL" id="CP133620">
    <property type="protein sequence ID" value="WMV45434.1"/>
    <property type="molecule type" value="Genomic_DNA"/>
</dbReference>
<proteinExistence type="predicted"/>
<organism evidence="1 2">
    <name type="scientific">Solanum verrucosum</name>
    <dbReference type="NCBI Taxonomy" id="315347"/>
    <lineage>
        <taxon>Eukaryota</taxon>
        <taxon>Viridiplantae</taxon>
        <taxon>Streptophyta</taxon>
        <taxon>Embryophyta</taxon>
        <taxon>Tracheophyta</taxon>
        <taxon>Spermatophyta</taxon>
        <taxon>Magnoliopsida</taxon>
        <taxon>eudicotyledons</taxon>
        <taxon>Gunneridae</taxon>
        <taxon>Pentapetalae</taxon>
        <taxon>asterids</taxon>
        <taxon>lamiids</taxon>
        <taxon>Solanales</taxon>
        <taxon>Solanaceae</taxon>
        <taxon>Solanoideae</taxon>
        <taxon>Solaneae</taxon>
        <taxon>Solanum</taxon>
    </lineage>
</organism>
<protein>
    <submittedName>
        <fullName evidence="1">Uncharacterized protein</fullName>
    </submittedName>
</protein>
<evidence type="ECO:0000313" key="2">
    <source>
        <dbReference type="Proteomes" id="UP001234989"/>
    </source>
</evidence>
<sequence length="105" mass="12346">FCFTTIYGLHTIEPRRSLWGKLRNINSGQQEPWISMGHYNVIHRAEDKMIGATVHEGKTKDFEDFLVDTSMTILRHNGREFAWTNGNTYNRIDWALVNAKWMLDM</sequence>
<dbReference type="InterPro" id="IPR036691">
    <property type="entry name" value="Endo/exonu/phosph_ase_sf"/>
</dbReference>
<gene>
    <name evidence="1" type="ORF">MTR67_038819</name>
</gene>
<feature type="non-terminal residue" evidence="1">
    <location>
        <position position="1"/>
    </location>
</feature>
<dbReference type="Proteomes" id="UP001234989">
    <property type="component" value="Chromosome 9"/>
</dbReference>